<name>A0A9X2DRK3_9BACI</name>
<evidence type="ECO:0000259" key="1">
    <source>
        <dbReference type="Pfam" id="PF26226"/>
    </source>
</evidence>
<dbReference type="AlphaFoldDB" id="A0A9X2DRK3"/>
<sequence length="177" mass="20840">MAQTGVDKYLNTMANQYTMQFNVYRDEKIGELPLAFYAEFKRRDEKYLMTKSIKVWSVENQQYVFVRKAEQALSVAEVRRFAAEIDKHIPSFVPKKQEHMSTYFLGVIVVDGPVDKKVQKEIQRARKIKFLKYGWHGWADRYMAVVSLQEKNVFVHKKGREFVKGFENALTKEEAKS</sequence>
<gene>
    <name evidence="2" type="ORF">M3202_12275</name>
</gene>
<reference evidence="2" key="1">
    <citation type="submission" date="2022-05" db="EMBL/GenBank/DDBJ databases">
        <title>Comparative Genomics of Spacecraft Associated Microbes.</title>
        <authorList>
            <person name="Tran M.T."/>
            <person name="Wright A."/>
            <person name="Seuylemezian A."/>
            <person name="Eisen J."/>
            <person name="Coil D."/>
        </authorList>
    </citation>
    <scope>NUCLEOTIDE SEQUENCE</scope>
    <source>
        <strain evidence="2">214.1.1</strain>
    </source>
</reference>
<evidence type="ECO:0000313" key="2">
    <source>
        <dbReference type="EMBL" id="MCM3714855.1"/>
    </source>
</evidence>
<feature type="domain" description="DUF8052" evidence="1">
    <location>
        <begin position="8"/>
        <end position="167"/>
    </location>
</feature>
<organism evidence="2 3">
    <name type="scientific">Halalkalibacter oceani</name>
    <dbReference type="NCBI Taxonomy" id="1653776"/>
    <lineage>
        <taxon>Bacteria</taxon>
        <taxon>Bacillati</taxon>
        <taxon>Bacillota</taxon>
        <taxon>Bacilli</taxon>
        <taxon>Bacillales</taxon>
        <taxon>Bacillaceae</taxon>
        <taxon>Halalkalibacter</taxon>
    </lineage>
</organism>
<protein>
    <recommendedName>
        <fullName evidence="1">DUF8052 domain-containing protein</fullName>
    </recommendedName>
</protein>
<dbReference type="RefSeq" id="WP_251223624.1">
    <property type="nucleotide sequence ID" value="NZ_JAMBOL010000010.1"/>
</dbReference>
<dbReference type="InterPro" id="IPR058365">
    <property type="entry name" value="DUF8052"/>
</dbReference>
<dbReference type="EMBL" id="JAMBOL010000010">
    <property type="protein sequence ID" value="MCM3714855.1"/>
    <property type="molecule type" value="Genomic_DNA"/>
</dbReference>
<proteinExistence type="predicted"/>
<keyword evidence="3" id="KW-1185">Reference proteome</keyword>
<comment type="caution">
    <text evidence="2">The sequence shown here is derived from an EMBL/GenBank/DDBJ whole genome shotgun (WGS) entry which is preliminary data.</text>
</comment>
<dbReference type="Pfam" id="PF26226">
    <property type="entry name" value="DUF8052"/>
    <property type="match status" value="1"/>
</dbReference>
<evidence type="ECO:0000313" key="3">
    <source>
        <dbReference type="Proteomes" id="UP001139179"/>
    </source>
</evidence>
<accession>A0A9X2DRK3</accession>
<dbReference type="Proteomes" id="UP001139179">
    <property type="component" value="Unassembled WGS sequence"/>
</dbReference>